<evidence type="ECO:0000313" key="3">
    <source>
        <dbReference type="EMBL" id="GAI76417.1"/>
    </source>
</evidence>
<comment type="similarity">
    <text evidence="1">Belongs to the LDH2/MDH2 oxidoreductase family.</text>
</comment>
<dbReference type="Gene3D" id="3.30.1370.60">
    <property type="entry name" value="Hypothetical oxidoreductase yiak, domain 2"/>
    <property type="match status" value="1"/>
</dbReference>
<dbReference type="GO" id="GO:0016491">
    <property type="term" value="F:oxidoreductase activity"/>
    <property type="evidence" value="ECO:0007669"/>
    <property type="project" value="UniProtKB-KW"/>
</dbReference>
<comment type="caution">
    <text evidence="3">The sequence shown here is derived from an EMBL/GenBank/DDBJ whole genome shotgun (WGS) entry which is preliminary data.</text>
</comment>
<feature type="non-terminal residue" evidence="3">
    <location>
        <position position="1"/>
    </location>
</feature>
<name>X1R6Q6_9ZZZZ</name>
<proteinExistence type="inferred from homology"/>
<evidence type="ECO:0008006" key="4">
    <source>
        <dbReference type="Google" id="ProtNLM"/>
    </source>
</evidence>
<dbReference type="InterPro" id="IPR003767">
    <property type="entry name" value="Malate/L-lactate_DH-like"/>
</dbReference>
<gene>
    <name evidence="3" type="ORF">S12H4_20573</name>
</gene>
<sequence length="277" mass="29402">GIEKKSINPETSLKVVQETPAMALLDANHSIGQIVAMKAMNMAVEKAHKVGIGIVSMRNASHIGFLGYYADQAAKQEMVGIVFTNTEPAMSATGGAEPVLGTNPICIGIPTKTEPMVIDMATSIVARGKVIEYERNGKPIPKGWAIDKEGLDTEDATAALAGSLLPIAGPKGYCLAFAFDILTGALAGAAVGTDVKGTVHPEEVCTKGDLFIAIAPEMFNGSPDFLDKVEHLGEQVKSSKKAPGVTRILLPGDPELMTREKRLQEGVPINEKLWQQR</sequence>
<accession>X1R6Q6</accession>
<dbReference type="PANTHER" id="PTHR11091">
    <property type="entry name" value="OXIDOREDUCTASE-RELATED"/>
    <property type="match status" value="1"/>
</dbReference>
<organism evidence="3">
    <name type="scientific">marine sediment metagenome</name>
    <dbReference type="NCBI Taxonomy" id="412755"/>
    <lineage>
        <taxon>unclassified sequences</taxon>
        <taxon>metagenomes</taxon>
        <taxon>ecological metagenomes</taxon>
    </lineage>
</organism>
<keyword evidence="2" id="KW-0560">Oxidoreductase</keyword>
<dbReference type="InterPro" id="IPR043144">
    <property type="entry name" value="Mal/L-sulf/L-lact_DH-like_ah"/>
</dbReference>
<reference evidence="3" key="1">
    <citation type="journal article" date="2014" name="Front. Microbiol.">
        <title>High frequency of phylogenetically diverse reductive dehalogenase-homologous genes in deep subseafloor sedimentary metagenomes.</title>
        <authorList>
            <person name="Kawai M."/>
            <person name="Futagami T."/>
            <person name="Toyoda A."/>
            <person name="Takaki Y."/>
            <person name="Nishi S."/>
            <person name="Hori S."/>
            <person name="Arai W."/>
            <person name="Tsubouchi T."/>
            <person name="Morono Y."/>
            <person name="Uchiyama I."/>
            <person name="Ito T."/>
            <person name="Fujiyama A."/>
            <person name="Inagaki F."/>
            <person name="Takami H."/>
        </authorList>
    </citation>
    <scope>NUCLEOTIDE SEQUENCE</scope>
    <source>
        <strain evidence="3">Expedition CK06-06</strain>
    </source>
</reference>
<dbReference type="Gene3D" id="1.10.1530.10">
    <property type="match status" value="1"/>
</dbReference>
<feature type="non-terminal residue" evidence="3">
    <location>
        <position position="277"/>
    </location>
</feature>
<protein>
    <recommendedName>
        <fullName evidence="4">Ldh family oxidoreductase</fullName>
    </recommendedName>
</protein>
<dbReference type="SUPFAM" id="SSF89733">
    <property type="entry name" value="L-sulfolactate dehydrogenase-like"/>
    <property type="match status" value="1"/>
</dbReference>
<dbReference type="InterPro" id="IPR036111">
    <property type="entry name" value="Mal/L-sulfo/L-lacto_DH-like_sf"/>
</dbReference>
<dbReference type="PANTHER" id="PTHR11091:SF0">
    <property type="entry name" value="MALATE DEHYDROGENASE"/>
    <property type="match status" value="1"/>
</dbReference>
<dbReference type="InterPro" id="IPR043143">
    <property type="entry name" value="Mal/L-sulf/L-lact_DH-like_NADP"/>
</dbReference>
<dbReference type="AlphaFoldDB" id="X1R6Q6"/>
<dbReference type="Pfam" id="PF02615">
    <property type="entry name" value="Ldh_2"/>
    <property type="match status" value="1"/>
</dbReference>
<evidence type="ECO:0000256" key="1">
    <source>
        <dbReference type="ARBA" id="ARBA00006056"/>
    </source>
</evidence>
<evidence type="ECO:0000256" key="2">
    <source>
        <dbReference type="ARBA" id="ARBA00023002"/>
    </source>
</evidence>
<dbReference type="EMBL" id="BARW01010450">
    <property type="protein sequence ID" value="GAI76417.1"/>
    <property type="molecule type" value="Genomic_DNA"/>
</dbReference>